<evidence type="ECO:0000256" key="1">
    <source>
        <dbReference type="SAM" id="MobiDB-lite"/>
    </source>
</evidence>
<feature type="region of interest" description="Disordered" evidence="1">
    <location>
        <begin position="1"/>
        <end position="35"/>
    </location>
</feature>
<evidence type="ECO:0000313" key="2">
    <source>
        <dbReference type="EMBL" id="CAD7445256.1"/>
    </source>
</evidence>
<proteinExistence type="predicted"/>
<accession>A0A7R9I3J5</accession>
<reference evidence="2" key="1">
    <citation type="submission" date="2020-11" db="EMBL/GenBank/DDBJ databases">
        <authorList>
            <person name="Tran Van P."/>
        </authorList>
    </citation>
    <scope>NUCLEOTIDE SEQUENCE</scope>
</reference>
<dbReference type="AlphaFoldDB" id="A0A7R9I3J5"/>
<gene>
    <name evidence="2" type="ORF">TBIB3V08_LOCUS7612</name>
</gene>
<dbReference type="EMBL" id="OD567166">
    <property type="protein sequence ID" value="CAD7445256.1"/>
    <property type="molecule type" value="Genomic_DNA"/>
</dbReference>
<protein>
    <submittedName>
        <fullName evidence="2">Uncharacterized protein</fullName>
    </submittedName>
</protein>
<organism evidence="2">
    <name type="scientific">Timema bartmani</name>
    <dbReference type="NCBI Taxonomy" id="61472"/>
    <lineage>
        <taxon>Eukaryota</taxon>
        <taxon>Metazoa</taxon>
        <taxon>Ecdysozoa</taxon>
        <taxon>Arthropoda</taxon>
        <taxon>Hexapoda</taxon>
        <taxon>Insecta</taxon>
        <taxon>Pterygota</taxon>
        <taxon>Neoptera</taxon>
        <taxon>Polyneoptera</taxon>
        <taxon>Phasmatodea</taxon>
        <taxon>Timematodea</taxon>
        <taxon>Timematoidea</taxon>
        <taxon>Timematidae</taxon>
        <taxon>Timema</taxon>
    </lineage>
</organism>
<sequence>MRDCSHVKRGGGVLVGKDKISDDGGENTQQSGVAHKSQLHLVMKTRHKQNDCATRFQRMEGKPPPVHPTENRTSVSPTSAVELNTTSALANYATEAGNSSYCLNIYRKQD</sequence>
<name>A0A7R9I3J5_9NEOP</name>
<feature type="region of interest" description="Disordered" evidence="1">
    <location>
        <begin position="58"/>
        <end position="78"/>
    </location>
</feature>